<dbReference type="EMBL" id="EF082376">
    <property type="protein sequence ID" value="ABK21738.1"/>
    <property type="molecule type" value="mRNA"/>
</dbReference>
<sequence>MAMASAFRGLANRAVAGLNTAILVPTRKSTTQSGSKKVSDRIVKLLAIDADGNRHAIVGLTDHTLLKNLANGGVIDPASHRLEDIAA</sequence>
<accession>A9NM77</accession>
<proteinExistence type="evidence at transcript level"/>
<evidence type="ECO:0000313" key="1">
    <source>
        <dbReference type="EMBL" id="ABK21738.1"/>
    </source>
</evidence>
<name>A9NM77_PICSI</name>
<protein>
    <submittedName>
        <fullName evidence="1">Uncharacterized protein</fullName>
    </submittedName>
</protein>
<dbReference type="AlphaFoldDB" id="A9NM77"/>
<organism evidence="1">
    <name type="scientific">Picea sitchensis</name>
    <name type="common">Sitka spruce</name>
    <name type="synonym">Pinus sitchensis</name>
    <dbReference type="NCBI Taxonomy" id="3332"/>
    <lineage>
        <taxon>Eukaryota</taxon>
        <taxon>Viridiplantae</taxon>
        <taxon>Streptophyta</taxon>
        <taxon>Embryophyta</taxon>
        <taxon>Tracheophyta</taxon>
        <taxon>Spermatophyta</taxon>
        <taxon>Pinopsida</taxon>
        <taxon>Pinidae</taxon>
        <taxon>Conifers I</taxon>
        <taxon>Pinales</taxon>
        <taxon>Pinaceae</taxon>
        <taxon>Picea</taxon>
    </lineage>
</organism>
<reference evidence="1" key="1">
    <citation type="journal article" date="2008" name="BMC Genomics">
        <title>A conifer genomics resource of 200,000 spruce (Picea spp.) ESTs and 6,464 high-quality, sequence-finished full-length cDNAs for Sitka spruce (Picea sitchensis).</title>
        <authorList>
            <person name="Ralph S.G."/>
            <person name="Chun H.J."/>
            <person name="Kolosova N."/>
            <person name="Cooper D."/>
            <person name="Oddy C."/>
            <person name="Ritland C.E."/>
            <person name="Kirkpatrick R."/>
            <person name="Moore R."/>
            <person name="Barber S."/>
            <person name="Holt R.A."/>
            <person name="Jones S.J."/>
            <person name="Marra M.A."/>
            <person name="Douglas C.J."/>
            <person name="Ritland K."/>
            <person name="Bohlmann J."/>
        </authorList>
    </citation>
    <scope>NUCLEOTIDE SEQUENCE</scope>
    <source>
        <tissue evidence="1">Bark</tissue>
    </source>
</reference>